<dbReference type="EMBL" id="JAVLVU010000001">
    <property type="protein sequence ID" value="MDT3402946.1"/>
    <property type="molecule type" value="Genomic_DNA"/>
</dbReference>
<dbReference type="InterPro" id="IPR010664">
    <property type="entry name" value="LipoPS_assembly_LptC-rel"/>
</dbReference>
<evidence type="ECO:0000313" key="2">
    <source>
        <dbReference type="Proteomes" id="UP001258315"/>
    </source>
</evidence>
<evidence type="ECO:0000313" key="1">
    <source>
        <dbReference type="EMBL" id="MDT3402946.1"/>
    </source>
</evidence>
<name>A0ABU3GT42_9SPHI</name>
<keyword evidence="2" id="KW-1185">Reference proteome</keyword>
<gene>
    <name evidence="1" type="ORF">QE417_002018</name>
</gene>
<organism evidence="1 2">
    <name type="scientific">Mucilaginibacter terrae</name>
    <dbReference type="NCBI Taxonomy" id="1955052"/>
    <lineage>
        <taxon>Bacteria</taxon>
        <taxon>Pseudomonadati</taxon>
        <taxon>Bacteroidota</taxon>
        <taxon>Sphingobacteriia</taxon>
        <taxon>Sphingobacteriales</taxon>
        <taxon>Sphingobacteriaceae</taxon>
        <taxon>Mucilaginibacter</taxon>
    </lineage>
</organism>
<dbReference type="InterPro" id="IPR026265">
    <property type="entry name" value="LptC"/>
</dbReference>
<dbReference type="Proteomes" id="UP001258315">
    <property type="component" value="Unassembled WGS sequence"/>
</dbReference>
<dbReference type="Gene3D" id="2.60.450.10">
    <property type="entry name" value="Lipopolysaccharide (LPS) transport protein A like domain"/>
    <property type="match status" value="1"/>
</dbReference>
<proteinExistence type="predicted"/>
<comment type="caution">
    <text evidence="1">The sequence shown here is derived from an EMBL/GenBank/DDBJ whole genome shotgun (WGS) entry which is preliminary data.</text>
</comment>
<dbReference type="Pfam" id="PF06835">
    <property type="entry name" value="LptC"/>
    <property type="match status" value="1"/>
</dbReference>
<protein>
    <submittedName>
        <fullName evidence="1">LPS export ABC transporter protein LptC</fullName>
    </submittedName>
</protein>
<sequence>MLAALAGILCLSACENDLKAIQKISAQEVSKPISTTTGLDVITSDSAVIKMHLTSPLLIEYLDKHFQEMPKGLKIISYDSKGKEEGEITADYGIQRENENIIELRRNVVCKNSQGETFKSDELIWDKGKRTIYSNKPVQISFSDGTILYGTGADSNESMYPWTIKNTTGQIPVNQNFGQ</sequence>
<reference evidence="2" key="1">
    <citation type="submission" date="2023-07" db="EMBL/GenBank/DDBJ databases">
        <title>Functional and genomic diversity of the sorghum phyllosphere microbiome.</title>
        <authorList>
            <person name="Shade A."/>
        </authorList>
    </citation>
    <scope>NUCLEOTIDE SEQUENCE [LARGE SCALE GENOMIC DNA]</scope>
    <source>
        <strain evidence="2">SORGH_AS_0422</strain>
    </source>
</reference>
<dbReference type="NCBIfam" id="TIGR04409">
    <property type="entry name" value="LptC_YrbK"/>
    <property type="match status" value="1"/>
</dbReference>
<accession>A0ABU3GT42</accession>
<dbReference type="RefSeq" id="WP_311949634.1">
    <property type="nucleotide sequence ID" value="NZ_JAVLVU010000001.1"/>
</dbReference>